<accession>A0A0A1ZE19</accession>
<feature type="transmembrane region" description="Helical" evidence="7">
    <location>
        <begin position="243"/>
        <end position="261"/>
    </location>
</feature>
<keyword evidence="3" id="KW-1003">Cell membrane</keyword>
<dbReference type="GO" id="GO:0006465">
    <property type="term" value="P:signal peptide processing"/>
    <property type="evidence" value="ECO:0007669"/>
    <property type="project" value="TreeGrafter"/>
</dbReference>
<dbReference type="GO" id="GO:0004190">
    <property type="term" value="F:aspartic-type endopeptidase activity"/>
    <property type="evidence" value="ECO:0007669"/>
    <property type="project" value="UniProtKB-EC"/>
</dbReference>
<dbReference type="InterPro" id="IPR010627">
    <property type="entry name" value="Prepilin_pept_A24_N"/>
</dbReference>
<feature type="transmembrane region" description="Helical" evidence="7">
    <location>
        <begin position="7"/>
        <end position="28"/>
    </location>
</feature>
<dbReference type="GO" id="GO:0032259">
    <property type="term" value="P:methylation"/>
    <property type="evidence" value="ECO:0007669"/>
    <property type="project" value="UniProtKB-KW"/>
</dbReference>
<dbReference type="EC" id="3.4.23.43" evidence="10"/>
<dbReference type="GO" id="GO:0008168">
    <property type="term" value="F:methyltransferase activity"/>
    <property type="evidence" value="ECO:0007669"/>
    <property type="project" value="UniProtKB-KW"/>
</dbReference>
<evidence type="ECO:0000259" key="8">
    <source>
        <dbReference type="Pfam" id="PF01478"/>
    </source>
</evidence>
<dbReference type="EC" id="2.1.1.-" evidence="10"/>
<dbReference type="InterPro" id="IPR000045">
    <property type="entry name" value="Prepilin_IV_endopep_pep"/>
</dbReference>
<evidence type="ECO:0000259" key="9">
    <source>
        <dbReference type="Pfam" id="PF06750"/>
    </source>
</evidence>
<evidence type="ECO:0000313" key="10">
    <source>
        <dbReference type="EMBL" id="KGF87645.1"/>
    </source>
</evidence>
<dbReference type="Pfam" id="PF01478">
    <property type="entry name" value="Peptidase_A24"/>
    <property type="match status" value="1"/>
</dbReference>
<dbReference type="Pfam" id="PF06750">
    <property type="entry name" value="A24_N_bact"/>
    <property type="match status" value="1"/>
</dbReference>
<dbReference type="AlphaFoldDB" id="A0A0A1ZE19"/>
<reference evidence="11" key="1">
    <citation type="journal article" date="2014" name="Sci. Data">
        <title>Genomes of diverse isolates of the marine cyanobacterium Prochlorococcus.</title>
        <authorList>
            <person name="Biller S."/>
            <person name="Berube P."/>
            <person name="Thompson J."/>
            <person name="Kelly L."/>
            <person name="Roggensack S."/>
            <person name="Awad L."/>
            <person name="Roache-Johnson K."/>
            <person name="Ding H."/>
            <person name="Giovannoni S.J."/>
            <person name="Moore L.R."/>
            <person name="Chisholm S.W."/>
        </authorList>
    </citation>
    <scope>NUCLEOTIDE SEQUENCE [LARGE SCALE GENOMIC DNA]</scope>
    <source>
        <strain evidence="11">GP2</strain>
    </source>
</reference>
<feature type="transmembrane region" description="Helical" evidence="7">
    <location>
        <begin position="205"/>
        <end position="231"/>
    </location>
</feature>
<evidence type="ECO:0000256" key="1">
    <source>
        <dbReference type="ARBA" id="ARBA00004651"/>
    </source>
</evidence>
<dbReference type="PANTHER" id="PTHR30487:SF0">
    <property type="entry name" value="PREPILIN LEADER PEPTIDASE_N-METHYLTRANSFERASE-RELATED"/>
    <property type="match status" value="1"/>
</dbReference>
<evidence type="ECO:0000256" key="6">
    <source>
        <dbReference type="ARBA" id="ARBA00023136"/>
    </source>
</evidence>
<keyword evidence="10" id="KW-0489">Methyltransferase</keyword>
<comment type="subcellular location">
    <subcellularLocation>
        <location evidence="1">Cell membrane</location>
        <topology evidence="1">Multi-pass membrane protein</topology>
    </subcellularLocation>
</comment>
<organism evidence="10 11">
    <name type="scientific">Prochlorococcus marinus str. GP2</name>
    <dbReference type="NCBI Taxonomy" id="59925"/>
    <lineage>
        <taxon>Bacteria</taxon>
        <taxon>Bacillati</taxon>
        <taxon>Cyanobacteriota</taxon>
        <taxon>Cyanophyceae</taxon>
        <taxon>Synechococcales</taxon>
        <taxon>Prochlorococcaceae</taxon>
        <taxon>Prochlorococcus</taxon>
    </lineage>
</organism>
<comment type="similarity">
    <text evidence="2">Belongs to the peptidase A24 family.</text>
</comment>
<dbReference type="PANTHER" id="PTHR30487">
    <property type="entry name" value="TYPE 4 PREPILIN-LIKE PROTEINS LEADER PEPTIDE-PROCESSING ENZYME"/>
    <property type="match status" value="1"/>
</dbReference>
<keyword evidence="5 7" id="KW-1133">Transmembrane helix</keyword>
<evidence type="ECO:0000256" key="3">
    <source>
        <dbReference type="ARBA" id="ARBA00022475"/>
    </source>
</evidence>
<feature type="transmembrane region" description="Helical" evidence="7">
    <location>
        <begin position="162"/>
        <end position="185"/>
    </location>
</feature>
<feature type="transmembrane region" description="Helical" evidence="7">
    <location>
        <begin position="137"/>
        <end position="155"/>
    </location>
</feature>
<proteinExistence type="inferred from homology"/>
<protein>
    <submittedName>
        <fullName evidence="10">Leader peptidase (Prepilin peptidase)</fullName>
        <ecNumber evidence="10">2.1.1.-</ecNumber>
        <ecNumber evidence="10">3.4.23.43</ecNumber>
    </submittedName>
</protein>
<name>A0A0A1ZE19_PROMR</name>
<feature type="transmembrane region" description="Helical" evidence="7">
    <location>
        <begin position="105"/>
        <end position="125"/>
    </location>
</feature>
<feature type="domain" description="Prepilin peptidase A24 N-terminal" evidence="9">
    <location>
        <begin position="12"/>
        <end position="91"/>
    </location>
</feature>
<keyword evidence="10" id="KW-0808">Transferase</keyword>
<evidence type="ECO:0000256" key="4">
    <source>
        <dbReference type="ARBA" id="ARBA00022692"/>
    </source>
</evidence>
<evidence type="ECO:0000256" key="2">
    <source>
        <dbReference type="ARBA" id="ARBA00005801"/>
    </source>
</evidence>
<dbReference type="InterPro" id="IPR050882">
    <property type="entry name" value="Prepilin_peptidase/N-MTase"/>
</dbReference>
<gene>
    <name evidence="10" type="ORF">EU91_0677</name>
</gene>
<feature type="domain" description="Prepilin type IV endopeptidase peptidase" evidence="8">
    <location>
        <begin position="113"/>
        <end position="230"/>
    </location>
</feature>
<dbReference type="STRING" id="59925.EU91_0677"/>
<dbReference type="GO" id="GO:0005886">
    <property type="term" value="C:plasma membrane"/>
    <property type="evidence" value="ECO:0007669"/>
    <property type="project" value="UniProtKB-SubCell"/>
</dbReference>
<dbReference type="Proteomes" id="UP000030598">
    <property type="component" value="Unassembled WGS sequence"/>
</dbReference>
<feature type="transmembrane region" description="Helical" evidence="7">
    <location>
        <begin position="75"/>
        <end position="93"/>
    </location>
</feature>
<keyword evidence="4 7" id="KW-0812">Transmembrane</keyword>
<dbReference type="Gene3D" id="1.20.120.1220">
    <property type="match status" value="1"/>
</dbReference>
<dbReference type="OrthoDB" id="9789291at2"/>
<keyword evidence="10" id="KW-0378">Hydrolase</keyword>
<comment type="caution">
    <text evidence="10">The sequence shown here is derived from an EMBL/GenBank/DDBJ whole genome shotgun (WGS) entry which is preliminary data.</text>
</comment>
<evidence type="ECO:0000256" key="7">
    <source>
        <dbReference type="SAM" id="Phobius"/>
    </source>
</evidence>
<dbReference type="EMBL" id="JNAH01000004">
    <property type="protein sequence ID" value="KGF87645.1"/>
    <property type="molecule type" value="Genomic_DNA"/>
</dbReference>
<dbReference type="RefSeq" id="WP_052041273.1">
    <property type="nucleotide sequence ID" value="NZ_CP138934.1"/>
</dbReference>
<evidence type="ECO:0000313" key="11">
    <source>
        <dbReference type="Proteomes" id="UP000030598"/>
    </source>
</evidence>
<evidence type="ECO:0000256" key="5">
    <source>
        <dbReference type="ARBA" id="ARBA00022989"/>
    </source>
</evidence>
<keyword evidence="6 7" id="KW-0472">Membrane</keyword>
<sequence>MIEIIQNIYKLVLGLCVGSFLNVVIFRLPQEISIINPRSFCPNCKNKIIFRENIPIISWILLKGRCSFCGTSINIRYPLIEILTGILFLVFSESSPELYNFNQNLFIENIFSWLFLSILLVISFIDIDYFWVPQSLINFGLLSGFFNLCLIGIYNNNNILSIYLFEGLIASIVSYLFFEIIRISAKVIYKRDALGKGDSKLVSMISIWLGPLGIILSLGISYVIAAVLIIILLKLKKIKKGQMIPFAPFLSIGGLIIWYFGNQPLLRFIYSF</sequence>
<dbReference type="eggNOG" id="COG1989">
    <property type="taxonomic scope" value="Bacteria"/>
</dbReference>